<sequence length="242" mass="27793">MFVFNQKIIQMQTIQGDGFTVSVVKSSRRKTTALKIKNGEVTIHMPTRQSIAIARQFVEQKTPWIQQKLQHQAHQTLPEKQFITGEILLFLGKPYSLQLISAERKTTVIKTAQTIELHGRLNSLSKTAIRTALLTWYKQQAELYLRSQSAFLSSQTGLSPRSIAIKTYKARWGSCRINGDIQYNWKLILAPPEIIDYVITHELCHLKQHNHSAAFWQLVQTHCPQFKTARLWLKNNGASLEI</sequence>
<proteinExistence type="predicted"/>
<dbReference type="PANTHER" id="PTHR30399:SF1">
    <property type="entry name" value="UTP PYROPHOSPHATASE"/>
    <property type="match status" value="1"/>
</dbReference>
<dbReference type="InterPro" id="IPR053136">
    <property type="entry name" value="UTP_pyrophosphatase-like"/>
</dbReference>
<name>A0A0F9JEE0_9ZZZZ</name>
<dbReference type="AlphaFoldDB" id="A0A0F9JEE0"/>
<comment type="caution">
    <text evidence="2">The sequence shown here is derived from an EMBL/GenBank/DDBJ whole genome shotgun (WGS) entry which is preliminary data.</text>
</comment>
<evidence type="ECO:0000259" key="1">
    <source>
        <dbReference type="Pfam" id="PF01863"/>
    </source>
</evidence>
<feature type="domain" description="YgjP-like metallopeptidase" evidence="1">
    <location>
        <begin position="30"/>
        <end position="236"/>
    </location>
</feature>
<dbReference type="CDD" id="cd07344">
    <property type="entry name" value="M48_yhfN_like"/>
    <property type="match status" value="1"/>
</dbReference>
<evidence type="ECO:0000313" key="2">
    <source>
        <dbReference type="EMBL" id="KKL97342.1"/>
    </source>
</evidence>
<dbReference type="InterPro" id="IPR002725">
    <property type="entry name" value="YgjP-like_metallopeptidase"/>
</dbReference>
<accession>A0A0F9JEE0</accession>
<protein>
    <recommendedName>
        <fullName evidence="1">YgjP-like metallopeptidase domain-containing protein</fullName>
    </recommendedName>
</protein>
<gene>
    <name evidence="2" type="ORF">LCGC14_1835450</name>
</gene>
<dbReference type="Gene3D" id="3.30.2010.10">
    <property type="entry name" value="Metalloproteases ('zincins'), catalytic domain"/>
    <property type="match status" value="1"/>
</dbReference>
<dbReference type="PANTHER" id="PTHR30399">
    <property type="entry name" value="UNCHARACTERIZED PROTEIN YGJP"/>
    <property type="match status" value="1"/>
</dbReference>
<dbReference type="Pfam" id="PF01863">
    <property type="entry name" value="YgjP-like"/>
    <property type="match status" value="1"/>
</dbReference>
<reference evidence="2" key="1">
    <citation type="journal article" date="2015" name="Nature">
        <title>Complex archaea that bridge the gap between prokaryotes and eukaryotes.</title>
        <authorList>
            <person name="Spang A."/>
            <person name="Saw J.H."/>
            <person name="Jorgensen S.L."/>
            <person name="Zaremba-Niedzwiedzka K."/>
            <person name="Martijn J."/>
            <person name="Lind A.E."/>
            <person name="van Eijk R."/>
            <person name="Schleper C."/>
            <person name="Guy L."/>
            <person name="Ettema T.J."/>
        </authorList>
    </citation>
    <scope>NUCLEOTIDE SEQUENCE</scope>
</reference>
<dbReference type="EMBL" id="LAZR01018192">
    <property type="protein sequence ID" value="KKL97342.1"/>
    <property type="molecule type" value="Genomic_DNA"/>
</dbReference>
<organism evidence="2">
    <name type="scientific">marine sediment metagenome</name>
    <dbReference type="NCBI Taxonomy" id="412755"/>
    <lineage>
        <taxon>unclassified sequences</taxon>
        <taxon>metagenomes</taxon>
        <taxon>ecological metagenomes</taxon>
    </lineage>
</organism>